<evidence type="ECO:0000313" key="3">
    <source>
        <dbReference type="Proteomes" id="UP000195569"/>
    </source>
</evidence>
<dbReference type="EMBL" id="CYGY02000052">
    <property type="protein sequence ID" value="SIT46639.1"/>
    <property type="molecule type" value="Genomic_DNA"/>
</dbReference>
<dbReference type="Proteomes" id="UP000195569">
    <property type="component" value="Unassembled WGS sequence"/>
</dbReference>
<feature type="region of interest" description="Disordered" evidence="1">
    <location>
        <begin position="1"/>
        <end position="59"/>
    </location>
</feature>
<keyword evidence="3" id="KW-1185">Reference proteome</keyword>
<evidence type="ECO:0000256" key="1">
    <source>
        <dbReference type="SAM" id="MobiDB-lite"/>
    </source>
</evidence>
<gene>
    <name evidence="2" type="ORF">BN2476_520044</name>
</gene>
<protein>
    <submittedName>
        <fullName evidence="2">Uncharacterized protein</fullName>
    </submittedName>
</protein>
<reference evidence="2" key="1">
    <citation type="submission" date="2016-12" db="EMBL/GenBank/DDBJ databases">
        <authorList>
            <person name="Moulin L."/>
        </authorList>
    </citation>
    <scope>NUCLEOTIDE SEQUENCE [LARGE SCALE GENOMIC DNA]</scope>
    <source>
        <strain evidence="2">STM 7183</strain>
    </source>
</reference>
<dbReference type="AlphaFoldDB" id="A0A1N7SH25"/>
<proteinExistence type="predicted"/>
<accession>A0A1N7SH25</accession>
<feature type="compositionally biased region" description="Basic residues" evidence="1">
    <location>
        <begin position="35"/>
        <end position="47"/>
    </location>
</feature>
<evidence type="ECO:0000313" key="2">
    <source>
        <dbReference type="EMBL" id="SIT46639.1"/>
    </source>
</evidence>
<sequence length="59" mass="6826">MLTFGDQDFQRAAPSKAFGMHTPRMATDIEAESRGKHRRHSSRRSARQGRSTEIVFRYT</sequence>
<comment type="caution">
    <text evidence="2">The sequence shown here is derived from an EMBL/GenBank/DDBJ whole genome shotgun (WGS) entry which is preliminary data.</text>
</comment>
<organism evidence="2 3">
    <name type="scientific">Paraburkholderia piptadeniae</name>
    <dbReference type="NCBI Taxonomy" id="1701573"/>
    <lineage>
        <taxon>Bacteria</taxon>
        <taxon>Pseudomonadati</taxon>
        <taxon>Pseudomonadota</taxon>
        <taxon>Betaproteobacteria</taxon>
        <taxon>Burkholderiales</taxon>
        <taxon>Burkholderiaceae</taxon>
        <taxon>Paraburkholderia</taxon>
    </lineage>
</organism>
<name>A0A1N7SH25_9BURK</name>